<sequence length="116" mass="12398">MVRGYELFRVGERKPASEPFLSALSLAVSWSAAGPSSSGTISSSENTFDWSEPFSDSSSFRLSAMRRTGADGLLDVFTIDGVCFRISILDLSRCEFTPYSSSLSVPVPSAISTPAS</sequence>
<dbReference type="Proteomes" id="UP000769157">
    <property type="component" value="Unassembled WGS sequence"/>
</dbReference>
<name>A0A9P8PAN0_9ASCO</name>
<dbReference type="GeneID" id="70234389"/>
<keyword evidence="2" id="KW-1185">Reference proteome</keyword>
<comment type="caution">
    <text evidence="1">The sequence shown here is derived from an EMBL/GenBank/DDBJ whole genome shotgun (WGS) entry which is preliminary data.</text>
</comment>
<organism evidence="1 2">
    <name type="scientific">Ogataea philodendri</name>
    <dbReference type="NCBI Taxonomy" id="1378263"/>
    <lineage>
        <taxon>Eukaryota</taxon>
        <taxon>Fungi</taxon>
        <taxon>Dikarya</taxon>
        <taxon>Ascomycota</taxon>
        <taxon>Saccharomycotina</taxon>
        <taxon>Pichiomycetes</taxon>
        <taxon>Pichiales</taxon>
        <taxon>Pichiaceae</taxon>
        <taxon>Ogataea</taxon>
    </lineage>
</organism>
<dbReference type="AlphaFoldDB" id="A0A9P8PAN0"/>
<proteinExistence type="predicted"/>
<accession>A0A9P8PAN0</accession>
<evidence type="ECO:0000313" key="2">
    <source>
        <dbReference type="Proteomes" id="UP000769157"/>
    </source>
</evidence>
<reference evidence="1" key="1">
    <citation type="journal article" date="2021" name="Open Biol.">
        <title>Shared evolutionary footprints suggest mitochondrial oxidative damage underlies multiple complex I losses in fungi.</title>
        <authorList>
            <person name="Schikora-Tamarit M.A."/>
            <person name="Marcet-Houben M."/>
            <person name="Nosek J."/>
            <person name="Gabaldon T."/>
        </authorList>
    </citation>
    <scope>NUCLEOTIDE SEQUENCE</scope>
    <source>
        <strain evidence="1">CBS6075</strain>
    </source>
</reference>
<dbReference type="EMBL" id="JAEUBE010000158">
    <property type="protein sequence ID" value="KAH3668668.1"/>
    <property type="molecule type" value="Genomic_DNA"/>
</dbReference>
<dbReference type="RefSeq" id="XP_046063082.1">
    <property type="nucleotide sequence ID" value="XM_046203291.1"/>
</dbReference>
<reference evidence="1" key="2">
    <citation type="submission" date="2021-01" db="EMBL/GenBank/DDBJ databases">
        <authorList>
            <person name="Schikora-Tamarit M.A."/>
        </authorList>
    </citation>
    <scope>NUCLEOTIDE SEQUENCE</scope>
    <source>
        <strain evidence="1">CBS6075</strain>
    </source>
</reference>
<evidence type="ECO:0000313" key="1">
    <source>
        <dbReference type="EMBL" id="KAH3668668.1"/>
    </source>
</evidence>
<protein>
    <submittedName>
        <fullName evidence="1">Uncharacterized protein</fullName>
    </submittedName>
</protein>
<gene>
    <name evidence="1" type="ORF">OGAPHI_002422</name>
</gene>